<dbReference type="PROSITE" id="PS00802">
    <property type="entry name" value="TRANSKETOLASE_2"/>
    <property type="match status" value="1"/>
</dbReference>
<feature type="domain" description="Transketolase-like pyrimidine-binding" evidence="20">
    <location>
        <begin position="349"/>
        <end position="520"/>
    </location>
</feature>
<dbReference type="Pfam" id="PF22613">
    <property type="entry name" value="Transketolase_C_1"/>
    <property type="match status" value="1"/>
</dbReference>
<dbReference type="GO" id="GO:0046872">
    <property type="term" value="F:metal ion binding"/>
    <property type="evidence" value="ECO:0007669"/>
    <property type="project" value="UniProtKB-KW"/>
</dbReference>
<name>A0A099YBX5_LIMMU</name>
<dbReference type="Pfam" id="PF02779">
    <property type="entry name" value="Transket_pyr"/>
    <property type="match status" value="1"/>
</dbReference>
<dbReference type="InterPro" id="IPR055152">
    <property type="entry name" value="Transketolase-like_C_2"/>
</dbReference>
<proteinExistence type="inferred from homology"/>
<dbReference type="InterPro" id="IPR033247">
    <property type="entry name" value="Transketolase_fam"/>
</dbReference>
<evidence type="ECO:0000256" key="13">
    <source>
        <dbReference type="ARBA" id="ARBA00049473"/>
    </source>
</evidence>
<feature type="binding site" evidence="16">
    <location>
        <position position="31"/>
    </location>
    <ligand>
        <name>substrate</name>
    </ligand>
</feature>
<dbReference type="FunFam" id="3.40.50.920:FF:000003">
    <property type="entry name" value="Transketolase"/>
    <property type="match status" value="1"/>
</dbReference>
<comment type="cofactor">
    <cofactor evidence="3">
        <name>Co(2+)</name>
        <dbReference type="ChEBI" id="CHEBI:48828"/>
    </cofactor>
</comment>
<dbReference type="EMBL" id="CABFNH010000015">
    <property type="protein sequence ID" value="VTZ90594.1"/>
    <property type="molecule type" value="Genomic_DNA"/>
</dbReference>
<evidence type="ECO:0000256" key="12">
    <source>
        <dbReference type="ARBA" id="ARBA00023052"/>
    </source>
</evidence>
<evidence type="ECO:0000256" key="1">
    <source>
        <dbReference type="ARBA" id="ARBA00001913"/>
    </source>
</evidence>
<feature type="binding site" evidence="17">
    <location>
        <position position="190"/>
    </location>
    <ligand>
        <name>thiamine diphosphate</name>
        <dbReference type="ChEBI" id="CHEBI:58937"/>
    </ligand>
</feature>
<evidence type="ECO:0000256" key="19">
    <source>
        <dbReference type="PIRSR" id="PIRSR605478-5"/>
    </source>
</evidence>
<evidence type="ECO:0000313" key="21">
    <source>
        <dbReference type="EMBL" id="KGL66901.1"/>
    </source>
</evidence>
<feature type="binding site" evidence="17">
    <location>
        <position position="264"/>
    </location>
    <ligand>
        <name>thiamine diphosphate</name>
        <dbReference type="ChEBI" id="CHEBI:58937"/>
    </ligand>
</feature>
<evidence type="ECO:0000256" key="9">
    <source>
        <dbReference type="ARBA" id="ARBA00022723"/>
    </source>
</evidence>
<feature type="binding site" evidence="17">
    <location>
        <begin position="119"/>
        <end position="121"/>
    </location>
    <ligand>
        <name>thiamine diphosphate</name>
        <dbReference type="ChEBI" id="CHEBI:58937"/>
    </ligand>
</feature>
<feature type="site" description="Important for catalytic activity" evidence="19">
    <location>
        <position position="264"/>
    </location>
</feature>
<dbReference type="InterPro" id="IPR005478">
    <property type="entry name" value="Transketolase_bac-like"/>
</dbReference>
<feature type="binding site" evidence="17">
    <location>
        <position position="432"/>
    </location>
    <ligand>
        <name>thiamine diphosphate</name>
        <dbReference type="ChEBI" id="CHEBI:58937"/>
    </ligand>
</feature>
<comment type="function">
    <text evidence="4">Catalyzes the transfer of a two-carbon ketol group from a ketose donor to an aldose acceptor, via a covalent intermediate with the cofactor thiamine pyrophosphate.</text>
</comment>
<feature type="binding site" evidence="16">
    <location>
        <position position="515"/>
    </location>
    <ligand>
        <name>substrate</name>
    </ligand>
</feature>
<dbReference type="NCBIfam" id="TIGR00232">
    <property type="entry name" value="tktlase_bact"/>
    <property type="match status" value="1"/>
</dbReference>
<feature type="binding site" evidence="16">
    <location>
        <position position="264"/>
    </location>
    <ligand>
        <name>substrate</name>
    </ligand>
</feature>
<keyword evidence="9 18" id="KW-0479">Metal-binding</keyword>
<dbReference type="PANTHER" id="PTHR43522:SF2">
    <property type="entry name" value="TRANSKETOLASE 1-RELATED"/>
    <property type="match status" value="1"/>
</dbReference>
<feature type="binding site" evidence="17">
    <location>
        <position position="71"/>
    </location>
    <ligand>
        <name>thiamine diphosphate</name>
        <dbReference type="ChEBI" id="CHEBI:58937"/>
    </ligand>
</feature>
<dbReference type="GO" id="GO:0006098">
    <property type="term" value="P:pentose-phosphate shunt"/>
    <property type="evidence" value="ECO:0007669"/>
    <property type="project" value="TreeGrafter"/>
</dbReference>
<evidence type="ECO:0000313" key="23">
    <source>
        <dbReference type="Proteomes" id="UP000030001"/>
    </source>
</evidence>
<sequence length="671" mass="73326">MSNQQATLDQKSVTAARMLGVEMIEASHSGHPGIVLDAAPMAYTLFEYHMRFNPKQPKWINRDRFVLSAGHGSALLYSLLHLNGFDLTVDDLKAFRQMGSKTPGHPEYGWTPGVDASTGPLGQGLGMAVGMAIAEKHLAAQCNRPGMPVIDHYTYALAGDGDLMEGISQEALDIAGNLQLNKLIVLYDSNDVSLDGPLSMSTHDNVEQRVKAASWNYERVEDGNDLAQIDAALWRAKRSDKPTLIEVKTVIGYGAPKQGTNKVHGTPVGQDGLAVLKEKFDWHEPSFTVPQAVYDHFQELVAAKEKQYQRWLEMWASYQQQYPQLAAQLMNDEFKLSDDALNYQPGEKIATRLVCDDALQEIARQNPMFWGGAADLASSNKTLLKNDDNFAADNPLGRNLRFGVREFGMAAALNGITLHGGTRAFGSTFLVFSDYLKGAVRLAALMKIPTTFVFSHDSLAVGEDGPTHEPVEQLAALRSMPGVDVYRPADANETIASWQVIGKTTDRPSVIVTSRQGLPVLAAAKHAPVERGAYILAPAQTNHPAGILIASGSEVSLALQARERLAKEGIDVQVVSMPCQERFLRQSKQYQEMVLPPRLDKRLAIEMGSSMCWHRFVGLNGMVMGVDEFGTSAPGEQVIEKFGFTPERVAAAFKQTAGLENEKSTQMAANG</sequence>
<comment type="cofactor">
    <cofactor evidence="17">
        <name>thiamine diphosphate</name>
        <dbReference type="ChEBI" id="CHEBI:58937"/>
    </cofactor>
    <text evidence="17">Binds 1 thiamine pyrophosphate per subunit. During the reaction, the substrate forms a covalent intermediate with the cofactor.</text>
</comment>
<keyword evidence="8 22" id="KW-0808">Transferase</keyword>
<keyword evidence="10" id="KW-0106">Calcium</keyword>
<evidence type="ECO:0000256" key="15">
    <source>
        <dbReference type="PIRSR" id="PIRSR605478-1"/>
    </source>
</evidence>
<comment type="cofactor">
    <cofactor evidence="1">
        <name>Ca(2+)</name>
        <dbReference type="ChEBI" id="CHEBI:29108"/>
    </cofactor>
</comment>
<comment type="catalytic activity">
    <reaction evidence="13">
        <text>D-sedoheptulose 7-phosphate + D-glyceraldehyde 3-phosphate = aldehydo-D-ribose 5-phosphate + D-xylulose 5-phosphate</text>
        <dbReference type="Rhea" id="RHEA:10508"/>
        <dbReference type="ChEBI" id="CHEBI:57483"/>
        <dbReference type="ChEBI" id="CHEBI:57737"/>
        <dbReference type="ChEBI" id="CHEBI:58273"/>
        <dbReference type="ChEBI" id="CHEBI:59776"/>
        <dbReference type="EC" id="2.2.1.1"/>
    </reaction>
</comment>
<dbReference type="InterPro" id="IPR005474">
    <property type="entry name" value="Transketolase_N"/>
</dbReference>
<feature type="binding site" evidence="18">
    <location>
        <position position="190"/>
    </location>
    <ligand>
        <name>Mg(2+)</name>
        <dbReference type="ChEBI" id="CHEBI:18420"/>
    </ligand>
</feature>
<feature type="binding site" evidence="17">
    <location>
        <position position="161"/>
    </location>
    <ligand>
        <name>thiamine diphosphate</name>
        <dbReference type="ChEBI" id="CHEBI:58937"/>
    </ligand>
</feature>
<evidence type="ECO:0000313" key="24">
    <source>
        <dbReference type="Proteomes" id="UP000365705"/>
    </source>
</evidence>
<evidence type="ECO:0000256" key="10">
    <source>
        <dbReference type="ARBA" id="ARBA00022837"/>
    </source>
</evidence>
<comment type="subunit">
    <text evidence="6">Homodimer.</text>
</comment>
<dbReference type="GO" id="GO:0004802">
    <property type="term" value="F:transketolase activity"/>
    <property type="evidence" value="ECO:0007669"/>
    <property type="project" value="UniProtKB-UniRule"/>
</dbReference>
<reference evidence="21 23" key="1">
    <citation type="submission" date="2014-09" db="EMBL/GenBank/DDBJ databases">
        <title>Lactobacillus mucosae CRL573 Genome Sequencing.</title>
        <authorList>
            <person name="Bleckwedel J."/>
            <person name="Teran L.C."/>
            <person name="Bonacina J."/>
            <person name="Saavedra L."/>
            <person name="Mozzi F.B."/>
            <person name="Raya R.R."/>
        </authorList>
    </citation>
    <scope>NUCLEOTIDE SEQUENCE [LARGE SCALE GENOMIC DNA]</scope>
    <source>
        <strain evidence="21 23">CRL573</strain>
    </source>
</reference>
<evidence type="ECO:0000256" key="16">
    <source>
        <dbReference type="PIRSR" id="PIRSR605478-2"/>
    </source>
</evidence>
<dbReference type="EC" id="2.2.1.1" evidence="7 14"/>
<evidence type="ECO:0000256" key="11">
    <source>
        <dbReference type="ARBA" id="ARBA00022842"/>
    </source>
</evidence>
<feature type="active site" description="Proton donor" evidence="15">
    <location>
        <position position="406"/>
    </location>
</feature>
<dbReference type="EMBL" id="JROC01000031">
    <property type="protein sequence ID" value="KGL66901.1"/>
    <property type="molecule type" value="Genomic_DNA"/>
</dbReference>
<feature type="binding site" evidence="16">
    <location>
        <position position="464"/>
    </location>
    <ligand>
        <name>substrate</name>
    </ligand>
</feature>
<reference evidence="22 24" key="2">
    <citation type="submission" date="2019-06" db="EMBL/GenBank/DDBJ databases">
        <authorList>
            <person name="Rodrigo-Torres L."/>
            <person name="Arahal R. D."/>
            <person name="Lucena T."/>
        </authorList>
    </citation>
    <scope>NUCLEOTIDE SEQUENCE [LARGE SCALE GENOMIC DNA]</scope>
    <source>
        <strain evidence="22 24">INIA P508</strain>
    </source>
</reference>
<evidence type="ECO:0000256" key="3">
    <source>
        <dbReference type="ARBA" id="ARBA00001941"/>
    </source>
</evidence>
<dbReference type="FunFam" id="3.40.50.970:FF:000045">
    <property type="entry name" value="Transketolase"/>
    <property type="match status" value="1"/>
</dbReference>
<dbReference type="CDD" id="cd07033">
    <property type="entry name" value="TPP_PYR_DXS_TK_like"/>
    <property type="match status" value="1"/>
</dbReference>
<evidence type="ECO:0000256" key="5">
    <source>
        <dbReference type="ARBA" id="ARBA00007131"/>
    </source>
</evidence>
<dbReference type="SMART" id="SM00861">
    <property type="entry name" value="Transket_pyr"/>
    <property type="match status" value="1"/>
</dbReference>
<comment type="cofactor">
    <cofactor evidence="2">
        <name>Mn(2+)</name>
        <dbReference type="ChEBI" id="CHEBI:29035"/>
    </cofactor>
</comment>
<protein>
    <recommendedName>
        <fullName evidence="7 14">Transketolase</fullName>
        <ecNumber evidence="7 14">2.2.1.1</ecNumber>
    </recommendedName>
</protein>
<keyword evidence="11 18" id="KW-0460">Magnesium</keyword>
<feature type="binding site" evidence="16">
    <location>
        <position position="468"/>
    </location>
    <ligand>
        <name>substrate</name>
    </ligand>
</feature>
<dbReference type="SUPFAM" id="SSF52518">
    <property type="entry name" value="Thiamin diphosphate-binding fold (THDP-binding)"/>
    <property type="match status" value="2"/>
</dbReference>
<dbReference type="Gene3D" id="3.40.50.920">
    <property type="match status" value="1"/>
</dbReference>
<dbReference type="FunFam" id="3.40.50.970:FF:000004">
    <property type="entry name" value="Transketolase"/>
    <property type="match status" value="1"/>
</dbReference>
<comment type="similarity">
    <text evidence="5">Belongs to the transketolase family.</text>
</comment>
<feature type="binding site" evidence="18">
    <location>
        <position position="192"/>
    </location>
    <ligand>
        <name>Mg(2+)</name>
        <dbReference type="ChEBI" id="CHEBI:18420"/>
    </ligand>
</feature>
<evidence type="ECO:0000256" key="14">
    <source>
        <dbReference type="NCBIfam" id="TIGR00232"/>
    </source>
</evidence>
<accession>A0A099YBX5</accession>
<gene>
    <name evidence="22" type="primary">tkt_2</name>
    <name evidence="22" type="ORF">LMUP508_01219</name>
    <name evidence="21" type="ORF">LX03_05280</name>
</gene>
<dbReference type="Proteomes" id="UP000030001">
    <property type="component" value="Unassembled WGS sequence"/>
</dbReference>
<evidence type="ECO:0000256" key="8">
    <source>
        <dbReference type="ARBA" id="ARBA00022679"/>
    </source>
</evidence>
<keyword evidence="12 17" id="KW-0786">Thiamine pyrophosphate</keyword>
<dbReference type="InterPro" id="IPR009014">
    <property type="entry name" value="Transketo_C/PFOR_II"/>
</dbReference>
<comment type="cofactor">
    <cofactor evidence="18">
        <name>Mg(2+)</name>
        <dbReference type="ChEBI" id="CHEBI:18420"/>
    </cofactor>
    <text evidence="18">Binds 1 Mg(2+) ion per subunit. Can also utilize other divalent metal cations, such as Ca(2+), Mn(2+) and Co(2+).</text>
</comment>
<feature type="binding site" evidence="18">
    <location>
        <position position="160"/>
    </location>
    <ligand>
        <name>Mg(2+)</name>
        <dbReference type="ChEBI" id="CHEBI:18420"/>
    </ligand>
</feature>
<feature type="binding site" evidence="16">
    <location>
        <position position="352"/>
    </location>
    <ligand>
        <name>substrate</name>
    </ligand>
</feature>
<dbReference type="SUPFAM" id="SSF52922">
    <property type="entry name" value="TK C-terminal domain-like"/>
    <property type="match status" value="1"/>
</dbReference>
<evidence type="ECO:0000313" key="22">
    <source>
        <dbReference type="EMBL" id="VTZ90594.1"/>
    </source>
</evidence>
<dbReference type="InterPro" id="IPR029061">
    <property type="entry name" value="THDP-binding"/>
</dbReference>
<evidence type="ECO:0000259" key="20">
    <source>
        <dbReference type="SMART" id="SM00861"/>
    </source>
</evidence>
<dbReference type="AlphaFoldDB" id="A0A099YBX5"/>
<feature type="binding site" evidence="16">
    <location>
        <position position="456"/>
    </location>
    <ligand>
        <name>substrate</name>
    </ligand>
</feature>
<dbReference type="Gene3D" id="3.40.50.970">
    <property type="match status" value="2"/>
</dbReference>
<evidence type="ECO:0000256" key="7">
    <source>
        <dbReference type="ARBA" id="ARBA00013152"/>
    </source>
</evidence>
<organism evidence="21 23">
    <name type="scientific">Limosilactobacillus mucosae</name>
    <name type="common">Lactobacillus mucosae</name>
    <dbReference type="NCBI Taxonomy" id="97478"/>
    <lineage>
        <taxon>Bacteria</taxon>
        <taxon>Bacillati</taxon>
        <taxon>Bacillota</taxon>
        <taxon>Bacilli</taxon>
        <taxon>Lactobacillales</taxon>
        <taxon>Lactobacillaceae</taxon>
        <taxon>Limosilactobacillus</taxon>
    </lineage>
</organism>
<dbReference type="InterPro" id="IPR005475">
    <property type="entry name" value="Transketolase-like_Pyr-bd"/>
</dbReference>
<evidence type="ECO:0000256" key="6">
    <source>
        <dbReference type="ARBA" id="ARBA00011738"/>
    </source>
</evidence>
<feature type="site" description="Important for catalytic activity" evidence="19">
    <location>
        <position position="31"/>
    </location>
</feature>
<dbReference type="RefSeq" id="WP_034540044.1">
    <property type="nucleotide sequence ID" value="NZ_CABFNH010000015.1"/>
</dbReference>
<evidence type="ECO:0000256" key="4">
    <source>
        <dbReference type="ARBA" id="ARBA00002931"/>
    </source>
</evidence>
<dbReference type="GO" id="GO:0005829">
    <property type="term" value="C:cytosol"/>
    <property type="evidence" value="ECO:0007669"/>
    <property type="project" value="TreeGrafter"/>
</dbReference>
<evidence type="ECO:0000256" key="17">
    <source>
        <dbReference type="PIRSR" id="PIRSR605478-3"/>
    </source>
</evidence>
<dbReference type="InterPro" id="IPR020826">
    <property type="entry name" value="Transketolase_BS"/>
</dbReference>
<dbReference type="CDD" id="cd02012">
    <property type="entry name" value="TPP_TK"/>
    <property type="match status" value="1"/>
</dbReference>
<dbReference type="Pfam" id="PF00456">
    <property type="entry name" value="Transketolase_N"/>
    <property type="match status" value="1"/>
</dbReference>
<dbReference type="PANTHER" id="PTHR43522">
    <property type="entry name" value="TRANSKETOLASE"/>
    <property type="match status" value="1"/>
</dbReference>
<feature type="binding site" evidence="16">
    <location>
        <position position="379"/>
    </location>
    <ligand>
        <name>substrate</name>
    </ligand>
</feature>
<dbReference type="Proteomes" id="UP000365705">
    <property type="component" value="Unassembled WGS sequence"/>
</dbReference>
<evidence type="ECO:0000256" key="18">
    <source>
        <dbReference type="PIRSR" id="PIRSR605478-4"/>
    </source>
</evidence>
<evidence type="ECO:0000256" key="2">
    <source>
        <dbReference type="ARBA" id="ARBA00001936"/>
    </source>
</evidence>